<dbReference type="EMBL" id="OBEL01000004">
    <property type="protein sequence ID" value="SNZ20140.1"/>
    <property type="molecule type" value="Genomic_DNA"/>
</dbReference>
<dbReference type="SUPFAM" id="SSF53720">
    <property type="entry name" value="ALDH-like"/>
    <property type="match status" value="1"/>
</dbReference>
<dbReference type="PROSITE" id="PS00070">
    <property type="entry name" value="ALDEHYDE_DEHYDR_CYS"/>
    <property type="match status" value="1"/>
</dbReference>
<dbReference type="PROSITE" id="PS00687">
    <property type="entry name" value="ALDEHYDE_DEHYDR_GLU"/>
    <property type="match status" value="1"/>
</dbReference>
<dbReference type="RefSeq" id="WP_097154522.1">
    <property type="nucleotide sequence ID" value="NZ_OBEL01000004.1"/>
</dbReference>
<organism evidence="6 7">
    <name type="scientific">Cohaesibacter gelatinilyticus</name>
    <dbReference type="NCBI Taxonomy" id="372072"/>
    <lineage>
        <taxon>Bacteria</taxon>
        <taxon>Pseudomonadati</taxon>
        <taxon>Pseudomonadota</taxon>
        <taxon>Alphaproteobacteria</taxon>
        <taxon>Hyphomicrobiales</taxon>
        <taxon>Cohaesibacteraceae</taxon>
    </lineage>
</organism>
<keyword evidence="2 4" id="KW-0560">Oxidoreductase</keyword>
<dbReference type="InterPro" id="IPR016160">
    <property type="entry name" value="Ald_DH_CS_CYS"/>
</dbReference>
<dbReference type="PANTHER" id="PTHR11699">
    <property type="entry name" value="ALDEHYDE DEHYDROGENASE-RELATED"/>
    <property type="match status" value="1"/>
</dbReference>
<dbReference type="Proteomes" id="UP000219439">
    <property type="component" value="Unassembled WGS sequence"/>
</dbReference>
<proteinExistence type="inferred from homology"/>
<dbReference type="Gene3D" id="3.40.309.10">
    <property type="entry name" value="Aldehyde Dehydrogenase, Chain A, domain 2"/>
    <property type="match status" value="1"/>
</dbReference>
<sequence>MQDVTKIPNWIQGQEVAAHTGNWVAKVNPHNGQVISRFADSDAADVDAAVSAAKAAARAWADLTPVRRGQILAAIVAEMKIRAQDLADCIAEETGKPPQDAAGETSGAIMQGEFFAGEGMRLYAHSLTSGTPGKYSHLVRMPLGVAGLIVPANTPIANIAWKAFPALICGNTVVMKASDDSPRVALQFAEITKAAGLPDGVLNVIQGTGLSAGVPLVNDARIDVISFTGSTAVGRQIAAEAGRRLARVSLELGGKNPFVVCADADLERAVHWASLSAFSNAGQRCAAASRFLVAEEVYDAFRDALVAKAKSLTLGVSTGCDLGPVTTQHQHSTILAALKDAQEQGGKIVCGGKAPTTSELANGFYIEPTVVEALSPSADLSQKELFGPVACLHKVKDLQEALDVANGTDYGLTAAIHTRNVDQAHWFAQRVRAGVVNINIGSYGSEPHMPFGGFGASGNGTREPGVEALDVYSELKNISVLVRTGLI</sequence>
<evidence type="ECO:0000256" key="3">
    <source>
        <dbReference type="PROSITE-ProRule" id="PRU10007"/>
    </source>
</evidence>
<evidence type="ECO:0000256" key="1">
    <source>
        <dbReference type="ARBA" id="ARBA00009986"/>
    </source>
</evidence>
<comment type="similarity">
    <text evidence="1 4">Belongs to the aldehyde dehydrogenase family.</text>
</comment>
<evidence type="ECO:0000313" key="7">
    <source>
        <dbReference type="Proteomes" id="UP000219439"/>
    </source>
</evidence>
<feature type="domain" description="Aldehyde dehydrogenase" evidence="5">
    <location>
        <begin position="23"/>
        <end position="478"/>
    </location>
</feature>
<dbReference type="GO" id="GO:0016620">
    <property type="term" value="F:oxidoreductase activity, acting on the aldehyde or oxo group of donors, NAD or NADP as acceptor"/>
    <property type="evidence" value="ECO:0007669"/>
    <property type="project" value="InterPro"/>
</dbReference>
<dbReference type="Gene3D" id="3.40.605.10">
    <property type="entry name" value="Aldehyde Dehydrogenase, Chain A, domain 1"/>
    <property type="match status" value="1"/>
</dbReference>
<dbReference type="InterPro" id="IPR015590">
    <property type="entry name" value="Aldehyde_DH_dom"/>
</dbReference>
<protein>
    <submittedName>
        <fullName evidence="6">Aldehyde dehydrogenase (NAD+)</fullName>
    </submittedName>
</protein>
<evidence type="ECO:0000256" key="2">
    <source>
        <dbReference type="ARBA" id="ARBA00023002"/>
    </source>
</evidence>
<dbReference type="Pfam" id="PF00171">
    <property type="entry name" value="Aldedh"/>
    <property type="match status" value="1"/>
</dbReference>
<dbReference type="FunFam" id="3.40.605.10:FF:000007">
    <property type="entry name" value="NAD/NADP-dependent betaine aldehyde dehydrogenase"/>
    <property type="match status" value="1"/>
</dbReference>
<dbReference type="CDD" id="cd07078">
    <property type="entry name" value="ALDH"/>
    <property type="match status" value="1"/>
</dbReference>
<gene>
    <name evidence="6" type="ORF">SAMN06265368_3243</name>
</gene>
<accession>A0A285PEF7</accession>
<evidence type="ECO:0000259" key="5">
    <source>
        <dbReference type="Pfam" id="PF00171"/>
    </source>
</evidence>
<dbReference type="InterPro" id="IPR016163">
    <property type="entry name" value="Ald_DH_C"/>
</dbReference>
<dbReference type="InterPro" id="IPR029510">
    <property type="entry name" value="Ald_DH_CS_GLU"/>
</dbReference>
<dbReference type="InterPro" id="IPR016161">
    <property type="entry name" value="Ald_DH/histidinol_DH"/>
</dbReference>
<name>A0A285PEF7_9HYPH</name>
<keyword evidence="7" id="KW-1185">Reference proteome</keyword>
<feature type="active site" evidence="3">
    <location>
        <position position="251"/>
    </location>
</feature>
<dbReference type="OrthoDB" id="8175464at2"/>
<evidence type="ECO:0000313" key="6">
    <source>
        <dbReference type="EMBL" id="SNZ20140.1"/>
    </source>
</evidence>
<dbReference type="InterPro" id="IPR016162">
    <property type="entry name" value="Ald_DH_N"/>
</dbReference>
<evidence type="ECO:0000256" key="4">
    <source>
        <dbReference type="RuleBase" id="RU003345"/>
    </source>
</evidence>
<dbReference type="AlphaFoldDB" id="A0A285PEF7"/>
<reference evidence="6 7" key="1">
    <citation type="submission" date="2017-09" db="EMBL/GenBank/DDBJ databases">
        <authorList>
            <person name="Ehlers B."/>
            <person name="Leendertz F.H."/>
        </authorList>
    </citation>
    <scope>NUCLEOTIDE SEQUENCE [LARGE SCALE GENOMIC DNA]</scope>
    <source>
        <strain evidence="6 7">DSM 18289</strain>
    </source>
</reference>